<protein>
    <submittedName>
        <fullName evidence="4">50S ribosomal protein L4</fullName>
    </submittedName>
</protein>
<evidence type="ECO:0000256" key="3">
    <source>
        <dbReference type="ARBA" id="ARBA00023274"/>
    </source>
</evidence>
<dbReference type="Gene3D" id="3.40.1370.10">
    <property type="match status" value="1"/>
</dbReference>
<dbReference type="InterPro" id="IPR013005">
    <property type="entry name" value="Ribosomal_uL4-like"/>
</dbReference>
<dbReference type="GO" id="GO:0005840">
    <property type="term" value="C:ribosome"/>
    <property type="evidence" value="ECO:0007669"/>
    <property type="project" value="UniProtKB-KW"/>
</dbReference>
<dbReference type="NCBIfam" id="TIGR03953">
    <property type="entry name" value="rplD_bact"/>
    <property type="match status" value="1"/>
</dbReference>
<dbReference type="HAMAP" id="MF_01328_B">
    <property type="entry name" value="Ribosomal_uL4_B"/>
    <property type="match status" value="1"/>
</dbReference>
<dbReference type="PANTHER" id="PTHR10746">
    <property type="entry name" value="50S RIBOSOMAL PROTEIN L4"/>
    <property type="match status" value="1"/>
</dbReference>
<evidence type="ECO:0000313" key="4">
    <source>
        <dbReference type="EMBL" id="OIR04853.1"/>
    </source>
</evidence>
<dbReference type="SUPFAM" id="SSF52166">
    <property type="entry name" value="Ribosomal protein L4"/>
    <property type="match status" value="1"/>
</dbReference>
<dbReference type="Pfam" id="PF00573">
    <property type="entry name" value="Ribosomal_L4"/>
    <property type="match status" value="1"/>
</dbReference>
<organism evidence="4">
    <name type="scientific">mine drainage metagenome</name>
    <dbReference type="NCBI Taxonomy" id="410659"/>
    <lineage>
        <taxon>unclassified sequences</taxon>
        <taxon>metagenomes</taxon>
        <taxon>ecological metagenomes</taxon>
    </lineage>
</organism>
<gene>
    <name evidence="4" type="primary">rplD_6</name>
    <name evidence="4" type="ORF">GALL_129380</name>
</gene>
<evidence type="ECO:0000256" key="2">
    <source>
        <dbReference type="ARBA" id="ARBA00022980"/>
    </source>
</evidence>
<dbReference type="InterPro" id="IPR002136">
    <property type="entry name" value="Ribosomal_uL4"/>
</dbReference>
<dbReference type="GO" id="GO:0006412">
    <property type="term" value="P:translation"/>
    <property type="evidence" value="ECO:0007669"/>
    <property type="project" value="InterPro"/>
</dbReference>
<keyword evidence="3" id="KW-0687">Ribonucleoprotein</keyword>
<dbReference type="PANTHER" id="PTHR10746:SF6">
    <property type="entry name" value="LARGE RIBOSOMAL SUBUNIT PROTEIN UL4M"/>
    <property type="match status" value="1"/>
</dbReference>
<dbReference type="GO" id="GO:0003735">
    <property type="term" value="F:structural constituent of ribosome"/>
    <property type="evidence" value="ECO:0007669"/>
    <property type="project" value="InterPro"/>
</dbReference>
<dbReference type="AlphaFoldDB" id="A0A1J5SL59"/>
<name>A0A1J5SL59_9ZZZZ</name>
<proteinExistence type="inferred from homology"/>
<dbReference type="GO" id="GO:1990904">
    <property type="term" value="C:ribonucleoprotein complex"/>
    <property type="evidence" value="ECO:0007669"/>
    <property type="project" value="UniProtKB-KW"/>
</dbReference>
<evidence type="ECO:0000256" key="1">
    <source>
        <dbReference type="ARBA" id="ARBA00010528"/>
    </source>
</evidence>
<sequence length="208" mass="22760">MELKLVDKNGKAAKKGVTVSDDTFGREFNEALVHQVVVAYMANARTATRAQKGRDTVAHTTHKPYAQKGTGNARSGMSSSPIWRGGGRAFPNSPNENFSHKVNRKAYRAGMQTILSELVRQERLNVVEEFVVTTPKTKALAEKIKGMGYEGAVLVLTDGFDENLYLSSRNLTDVMVVEAQYADPVSLVRFPNVVATAAAVKKLEEMLA</sequence>
<comment type="similarity">
    <text evidence="1">Belongs to the universal ribosomal protein uL4 family.</text>
</comment>
<comment type="caution">
    <text evidence="4">The sequence shown here is derived from an EMBL/GenBank/DDBJ whole genome shotgun (WGS) entry which is preliminary data.</text>
</comment>
<accession>A0A1J5SL59</accession>
<dbReference type="InterPro" id="IPR023574">
    <property type="entry name" value="Ribosomal_uL4_dom_sf"/>
</dbReference>
<dbReference type="EMBL" id="MLJW01000054">
    <property type="protein sequence ID" value="OIR04853.1"/>
    <property type="molecule type" value="Genomic_DNA"/>
</dbReference>
<reference evidence="4" key="1">
    <citation type="submission" date="2016-10" db="EMBL/GenBank/DDBJ databases">
        <title>Sequence of Gallionella enrichment culture.</title>
        <authorList>
            <person name="Poehlein A."/>
            <person name="Muehling M."/>
            <person name="Daniel R."/>
        </authorList>
    </citation>
    <scope>NUCLEOTIDE SEQUENCE</scope>
</reference>
<keyword evidence="2 4" id="KW-0689">Ribosomal protein</keyword>